<keyword evidence="11 12" id="KW-0511">Multifunctional enzyme</keyword>
<dbReference type="NCBIfam" id="NF010785">
    <property type="entry name" value="PRK14188.1"/>
    <property type="match status" value="1"/>
</dbReference>
<dbReference type="EC" id="1.5.1.5" evidence="12"/>
<keyword evidence="4 12" id="KW-0028">Amino-acid biosynthesis</keyword>
<comment type="function">
    <text evidence="12">Catalyzes the oxidation of 5,10-methylenetetrahydrofolate to 5,10-methenyltetrahydrofolate and then the hydrolysis of 5,10-methenyltetrahydrofolate to 10-formyltetrahydrofolate.</text>
</comment>
<sequence>MQAVRIDGKASAESVLRDVTAAGAALHKKTGVKPGLAVVLVGEDPASQVYVANKGRTAEACGFHSVTHRLPADTSQEALLALIDVLNADPAIHGILQQLPLPKGLDADVVVGRIDPDKDVDGLTLVNAGRLASGLADDAFVPCTPAGCMVLLRQVLGDDLSGKRAVVVGRSNLVGKPMAQLLLLANATVTVAHSRTKDLPALCREADILVAAIGRPGLLKGDCVKPGAVVIDVGINRVPAPDKGEGKTRLVGDVAYDEAAAIASAITPVPGGVGPMTIAMLMANTVASACRAAGEPRPRF</sequence>
<dbReference type="AlphaFoldDB" id="A0A175R365"/>
<organism evidence="15 16">
    <name type="scientific">Aureimonas ureilytica</name>
    <dbReference type="NCBI Taxonomy" id="401562"/>
    <lineage>
        <taxon>Bacteria</taxon>
        <taxon>Pseudomonadati</taxon>
        <taxon>Pseudomonadota</taxon>
        <taxon>Alphaproteobacteria</taxon>
        <taxon>Hyphomicrobiales</taxon>
        <taxon>Aurantimonadaceae</taxon>
        <taxon>Aureimonas</taxon>
    </lineage>
</organism>
<evidence type="ECO:0000256" key="10">
    <source>
        <dbReference type="ARBA" id="ARBA00023167"/>
    </source>
</evidence>
<keyword evidence="6 12" id="KW-0378">Hydrolase</keyword>
<evidence type="ECO:0000256" key="4">
    <source>
        <dbReference type="ARBA" id="ARBA00022605"/>
    </source>
</evidence>
<comment type="subunit">
    <text evidence="2 12">Homodimer.</text>
</comment>
<dbReference type="Gene3D" id="3.40.50.720">
    <property type="entry name" value="NAD(P)-binding Rossmann-like Domain"/>
    <property type="match status" value="1"/>
</dbReference>
<dbReference type="GO" id="GO:0004488">
    <property type="term" value="F:methylenetetrahydrofolate dehydrogenase (NADP+) activity"/>
    <property type="evidence" value="ECO:0007669"/>
    <property type="project" value="UniProtKB-UniRule"/>
</dbReference>
<dbReference type="CDD" id="cd01080">
    <property type="entry name" value="NAD_bind_m-THF_DH_Cyclohyd"/>
    <property type="match status" value="1"/>
</dbReference>
<dbReference type="GO" id="GO:0035999">
    <property type="term" value="P:tetrahydrofolate interconversion"/>
    <property type="evidence" value="ECO:0007669"/>
    <property type="project" value="UniProtKB-UniRule"/>
</dbReference>
<dbReference type="STRING" id="401562.NS365_15230"/>
<comment type="pathway">
    <text evidence="1 12">One-carbon metabolism; tetrahydrofolate interconversion.</text>
</comment>
<keyword evidence="9 12" id="KW-0368">Histidine biosynthesis</keyword>
<evidence type="ECO:0000256" key="9">
    <source>
        <dbReference type="ARBA" id="ARBA00023102"/>
    </source>
</evidence>
<dbReference type="GO" id="GO:0005829">
    <property type="term" value="C:cytosol"/>
    <property type="evidence" value="ECO:0007669"/>
    <property type="project" value="TreeGrafter"/>
</dbReference>
<dbReference type="GO" id="GO:0009086">
    <property type="term" value="P:methionine biosynthetic process"/>
    <property type="evidence" value="ECO:0007669"/>
    <property type="project" value="UniProtKB-KW"/>
</dbReference>
<dbReference type="UniPathway" id="UPA00193"/>
<dbReference type="InterPro" id="IPR020867">
    <property type="entry name" value="THF_DH/CycHdrlase_CS"/>
</dbReference>
<dbReference type="RefSeq" id="WP_058636780.1">
    <property type="nucleotide sequence ID" value="NZ_LDPZ01000079.1"/>
</dbReference>
<dbReference type="Pfam" id="PF00763">
    <property type="entry name" value="THF_DHG_CYH"/>
    <property type="match status" value="1"/>
</dbReference>
<dbReference type="Gene3D" id="3.40.50.10860">
    <property type="entry name" value="Leucine Dehydrogenase, chain A, domain 1"/>
    <property type="match status" value="1"/>
</dbReference>
<evidence type="ECO:0000259" key="13">
    <source>
        <dbReference type="Pfam" id="PF00763"/>
    </source>
</evidence>
<evidence type="ECO:0000313" key="16">
    <source>
        <dbReference type="Proteomes" id="UP000078272"/>
    </source>
</evidence>
<dbReference type="PRINTS" id="PR00085">
    <property type="entry name" value="THFDHDRGNASE"/>
</dbReference>
<dbReference type="EC" id="3.5.4.9" evidence="12"/>
<comment type="caution">
    <text evidence="12">Lacks conserved residue(s) required for the propagation of feature annotation.</text>
</comment>
<evidence type="ECO:0000256" key="11">
    <source>
        <dbReference type="ARBA" id="ARBA00023268"/>
    </source>
</evidence>
<feature type="binding site" evidence="12">
    <location>
        <position position="235"/>
    </location>
    <ligand>
        <name>NADP(+)</name>
        <dbReference type="ChEBI" id="CHEBI:58349"/>
    </ligand>
</feature>
<evidence type="ECO:0000256" key="1">
    <source>
        <dbReference type="ARBA" id="ARBA00004777"/>
    </source>
</evidence>
<dbReference type="HAMAP" id="MF_01576">
    <property type="entry name" value="THF_DHG_CYH"/>
    <property type="match status" value="1"/>
</dbReference>
<dbReference type="SUPFAM" id="SSF53223">
    <property type="entry name" value="Aminoacid dehydrogenase-like, N-terminal domain"/>
    <property type="match status" value="1"/>
</dbReference>
<dbReference type="GO" id="GO:0004477">
    <property type="term" value="F:methenyltetrahydrofolate cyclohydrolase activity"/>
    <property type="evidence" value="ECO:0007669"/>
    <property type="project" value="UniProtKB-UniRule"/>
</dbReference>
<dbReference type="FunFam" id="3.40.50.720:FF:000006">
    <property type="entry name" value="Bifunctional protein FolD"/>
    <property type="match status" value="1"/>
</dbReference>
<dbReference type="Proteomes" id="UP000078272">
    <property type="component" value="Unassembled WGS sequence"/>
</dbReference>
<keyword evidence="10 12" id="KW-0486">Methionine biosynthesis</keyword>
<keyword evidence="8 12" id="KW-0560">Oxidoreductase</keyword>
<evidence type="ECO:0000256" key="6">
    <source>
        <dbReference type="ARBA" id="ARBA00022801"/>
    </source>
</evidence>
<dbReference type="OrthoDB" id="9803580at2"/>
<dbReference type="PROSITE" id="PS00767">
    <property type="entry name" value="THF_DHG_CYH_2"/>
    <property type="match status" value="1"/>
</dbReference>
<dbReference type="SUPFAM" id="SSF51735">
    <property type="entry name" value="NAD(P)-binding Rossmann-fold domains"/>
    <property type="match status" value="1"/>
</dbReference>
<evidence type="ECO:0000256" key="12">
    <source>
        <dbReference type="HAMAP-Rule" id="MF_01576"/>
    </source>
</evidence>
<evidence type="ECO:0000313" key="15">
    <source>
        <dbReference type="EMBL" id="KTQ83121.1"/>
    </source>
</evidence>
<feature type="domain" description="Tetrahydrofolate dehydrogenase/cyclohydrolase NAD(P)-binding" evidence="14">
    <location>
        <begin position="142"/>
        <end position="291"/>
    </location>
</feature>
<gene>
    <name evidence="12" type="primary">folD</name>
    <name evidence="15" type="ORF">NS226_22045</name>
</gene>
<evidence type="ECO:0000256" key="2">
    <source>
        <dbReference type="ARBA" id="ARBA00011738"/>
    </source>
</evidence>
<comment type="catalytic activity">
    <reaction evidence="12">
        <text>(6R)-5,10-methenyltetrahydrofolate + H2O = (6R)-10-formyltetrahydrofolate + H(+)</text>
        <dbReference type="Rhea" id="RHEA:23700"/>
        <dbReference type="ChEBI" id="CHEBI:15377"/>
        <dbReference type="ChEBI" id="CHEBI:15378"/>
        <dbReference type="ChEBI" id="CHEBI:57455"/>
        <dbReference type="ChEBI" id="CHEBI:195366"/>
        <dbReference type="EC" id="3.5.4.9"/>
    </reaction>
</comment>
<dbReference type="Pfam" id="PF02882">
    <property type="entry name" value="THF_DHG_CYH_C"/>
    <property type="match status" value="1"/>
</dbReference>
<dbReference type="NCBIfam" id="NF010783">
    <property type="entry name" value="PRK14186.1"/>
    <property type="match status" value="1"/>
</dbReference>
<accession>A0A175R365</accession>
<comment type="similarity">
    <text evidence="12">Belongs to the tetrahydrofolate dehydrogenase/cyclohydrolase family.</text>
</comment>
<dbReference type="FunFam" id="3.40.50.10860:FF:000005">
    <property type="entry name" value="C-1-tetrahydrofolate synthase, cytoplasmic, putative"/>
    <property type="match status" value="1"/>
</dbReference>
<dbReference type="GO" id="GO:0000105">
    <property type="term" value="P:L-histidine biosynthetic process"/>
    <property type="evidence" value="ECO:0007669"/>
    <property type="project" value="UniProtKB-KW"/>
</dbReference>
<evidence type="ECO:0000256" key="7">
    <source>
        <dbReference type="ARBA" id="ARBA00022857"/>
    </source>
</evidence>
<feature type="binding site" evidence="12">
    <location>
        <begin position="169"/>
        <end position="171"/>
    </location>
    <ligand>
        <name>NADP(+)</name>
        <dbReference type="ChEBI" id="CHEBI:58349"/>
    </ligand>
</feature>
<proteinExistence type="inferred from homology"/>
<keyword evidence="5 12" id="KW-0658">Purine biosynthesis</keyword>
<feature type="domain" description="Tetrahydrofolate dehydrogenase/cyclohydrolase catalytic" evidence="13">
    <location>
        <begin position="6"/>
        <end position="121"/>
    </location>
</feature>
<protein>
    <recommendedName>
        <fullName evidence="12">Bifunctional protein FolD</fullName>
    </recommendedName>
    <domain>
        <recommendedName>
            <fullName evidence="12">Methylenetetrahydrofolate dehydrogenase</fullName>
            <ecNumber evidence="12">1.5.1.5</ecNumber>
        </recommendedName>
    </domain>
    <domain>
        <recommendedName>
            <fullName evidence="12">Methenyltetrahydrofolate cyclohydrolase</fullName>
            <ecNumber evidence="12">3.5.4.9</ecNumber>
        </recommendedName>
    </domain>
</protein>
<dbReference type="PANTHER" id="PTHR48099">
    <property type="entry name" value="C-1-TETRAHYDROFOLATE SYNTHASE, CYTOPLASMIC-RELATED"/>
    <property type="match status" value="1"/>
</dbReference>
<dbReference type="PANTHER" id="PTHR48099:SF5">
    <property type="entry name" value="C-1-TETRAHYDROFOLATE SYNTHASE, CYTOPLASMIC"/>
    <property type="match status" value="1"/>
</dbReference>
<dbReference type="GO" id="GO:0006164">
    <property type="term" value="P:purine nucleotide biosynthetic process"/>
    <property type="evidence" value="ECO:0007669"/>
    <property type="project" value="UniProtKB-KW"/>
</dbReference>
<dbReference type="InterPro" id="IPR046346">
    <property type="entry name" value="Aminoacid_DH-like_N_sf"/>
</dbReference>
<dbReference type="InterPro" id="IPR036291">
    <property type="entry name" value="NAD(P)-bd_dom_sf"/>
</dbReference>
<dbReference type="PATRIC" id="fig|401562.3.peg.4868"/>
<evidence type="ECO:0000256" key="3">
    <source>
        <dbReference type="ARBA" id="ARBA00022563"/>
    </source>
</evidence>
<name>A0A175R365_9HYPH</name>
<keyword evidence="3 12" id="KW-0554">One-carbon metabolism</keyword>
<comment type="caution">
    <text evidence="15">The sequence shown here is derived from an EMBL/GenBank/DDBJ whole genome shotgun (WGS) entry which is preliminary data.</text>
</comment>
<evidence type="ECO:0000256" key="5">
    <source>
        <dbReference type="ARBA" id="ARBA00022755"/>
    </source>
</evidence>
<dbReference type="InterPro" id="IPR020631">
    <property type="entry name" value="THF_DH/CycHdrlase_NAD-bd_dom"/>
</dbReference>
<dbReference type="InterPro" id="IPR020630">
    <property type="entry name" value="THF_DH/CycHdrlase_cat_dom"/>
</dbReference>
<reference evidence="15 16" key="1">
    <citation type="journal article" date="2016" name="Front. Microbiol.">
        <title>Genomic Resource of Rice Seed Associated Bacteria.</title>
        <authorList>
            <person name="Midha S."/>
            <person name="Bansal K."/>
            <person name="Sharma S."/>
            <person name="Kumar N."/>
            <person name="Patil P.P."/>
            <person name="Chaudhry V."/>
            <person name="Patil P.B."/>
        </authorList>
    </citation>
    <scope>NUCLEOTIDE SEQUENCE [LARGE SCALE GENOMIC DNA]</scope>
    <source>
        <strain evidence="15 16">NS226</strain>
    </source>
</reference>
<comment type="catalytic activity">
    <reaction evidence="12">
        <text>(6R)-5,10-methylene-5,6,7,8-tetrahydrofolate + NADP(+) = (6R)-5,10-methenyltetrahydrofolate + NADPH</text>
        <dbReference type="Rhea" id="RHEA:22812"/>
        <dbReference type="ChEBI" id="CHEBI:15636"/>
        <dbReference type="ChEBI" id="CHEBI:57455"/>
        <dbReference type="ChEBI" id="CHEBI:57783"/>
        <dbReference type="ChEBI" id="CHEBI:58349"/>
        <dbReference type="EC" id="1.5.1.5"/>
    </reaction>
</comment>
<keyword evidence="7 12" id="KW-0521">NADP</keyword>
<evidence type="ECO:0000259" key="14">
    <source>
        <dbReference type="Pfam" id="PF02882"/>
    </source>
</evidence>
<evidence type="ECO:0000256" key="8">
    <source>
        <dbReference type="ARBA" id="ARBA00023002"/>
    </source>
</evidence>
<dbReference type="EMBL" id="LDPZ01000079">
    <property type="protein sequence ID" value="KTQ83121.1"/>
    <property type="molecule type" value="Genomic_DNA"/>
</dbReference>
<dbReference type="InterPro" id="IPR000672">
    <property type="entry name" value="THF_DH/CycHdrlase"/>
</dbReference>